<dbReference type="AlphaFoldDB" id="A0A5F1XPW2"/>
<reference evidence="1 2" key="1">
    <citation type="submission" date="2018-11" db="EMBL/GenBank/DDBJ databases">
        <title>Complete genome sequence of Leptospira kmetyi isolate LS 001/16 from soil sample associated with a leptospirosis patient in Kelantan.</title>
        <authorList>
            <person name="Muhammad Yusoff F."/>
            <person name="Muhammad Yusoff S."/>
            <person name="Ahmad M.N."/>
            <person name="Yusof N.Y."/>
            <person name="Aziah I."/>
        </authorList>
    </citation>
    <scope>NUCLEOTIDE SEQUENCE [LARGE SCALE GENOMIC DNA]</scope>
    <source>
        <strain evidence="1 2">LS 001/16</strain>
    </source>
</reference>
<protein>
    <submittedName>
        <fullName evidence="1">Uncharacterized protein</fullName>
    </submittedName>
</protein>
<dbReference type="KEGG" id="lkm:EFP84_11765"/>
<gene>
    <name evidence="1" type="ORF">EFP84_11765</name>
</gene>
<name>A0A5F1XPW2_9LEPT</name>
<dbReference type="RefSeq" id="WP_123179702.1">
    <property type="nucleotide sequence ID" value="NZ_CP033614.1"/>
</dbReference>
<sequence length="130" mass="15114">MKSKKSIFLPVLLTILIACRNPADRVRDRRNEECKGSFSSVNYALTIPEEASSPPPIRIGGEWYVTSGRYNAYRIHAKDLSRCLFREECVRKWTEWERDCSELRVRFLESSLIPGLFSIRRSCELNQPVC</sequence>
<dbReference type="Proteomes" id="UP000276407">
    <property type="component" value="Chromosome 1"/>
</dbReference>
<proteinExistence type="predicted"/>
<dbReference type="PROSITE" id="PS51257">
    <property type="entry name" value="PROKAR_LIPOPROTEIN"/>
    <property type="match status" value="1"/>
</dbReference>
<organism evidence="1 2">
    <name type="scientific">Leptospira kmetyi</name>
    <dbReference type="NCBI Taxonomy" id="408139"/>
    <lineage>
        <taxon>Bacteria</taxon>
        <taxon>Pseudomonadati</taxon>
        <taxon>Spirochaetota</taxon>
        <taxon>Spirochaetia</taxon>
        <taxon>Leptospirales</taxon>
        <taxon>Leptospiraceae</taxon>
        <taxon>Leptospira</taxon>
    </lineage>
</organism>
<accession>A0A5F1XPW2</accession>
<dbReference type="EMBL" id="CP033614">
    <property type="protein sequence ID" value="AYV56117.1"/>
    <property type="molecule type" value="Genomic_DNA"/>
</dbReference>
<evidence type="ECO:0000313" key="2">
    <source>
        <dbReference type="Proteomes" id="UP000276407"/>
    </source>
</evidence>
<evidence type="ECO:0000313" key="1">
    <source>
        <dbReference type="EMBL" id="AYV56117.1"/>
    </source>
</evidence>